<dbReference type="Pfam" id="PF14183">
    <property type="entry name" value="YwpF"/>
    <property type="match status" value="1"/>
</dbReference>
<dbReference type="AlphaFoldDB" id="A0A1N7IMJ0"/>
<evidence type="ECO:0000313" key="2">
    <source>
        <dbReference type="Proteomes" id="UP000187608"/>
    </source>
</evidence>
<gene>
    <name evidence="1" type="ORF">SAMN05421687_101569</name>
</gene>
<dbReference type="OrthoDB" id="2427395at2"/>
<dbReference type="STRING" id="570947.SAMN05421687_101569"/>
<keyword evidence="2" id="KW-1185">Reference proteome</keyword>
<dbReference type="RefSeq" id="WP_076556819.1">
    <property type="nucleotide sequence ID" value="NZ_FTOC01000001.1"/>
</dbReference>
<dbReference type="Proteomes" id="UP000187608">
    <property type="component" value="Unassembled WGS sequence"/>
</dbReference>
<protein>
    <submittedName>
        <fullName evidence="1">YwpF-like protein</fullName>
    </submittedName>
</protein>
<accession>A0A1N7IMJ0</accession>
<sequence>MKTFKLVSLDIIEEQKEDITLRSIELKDGLIINREDDHGRWLVEAFISKDYKSYFQSYIEKNEKVMLQVLITKKSNSPATFLVSPIDINEFEEEMNVIFIGAMIDKKQEQVEKLLQVLLEEGYQGKRLLEEFRRRTAGTPN</sequence>
<evidence type="ECO:0000313" key="1">
    <source>
        <dbReference type="EMBL" id="SIS38295.1"/>
    </source>
</evidence>
<dbReference type="EMBL" id="FTOC01000001">
    <property type="protein sequence ID" value="SIS38295.1"/>
    <property type="molecule type" value="Genomic_DNA"/>
</dbReference>
<reference evidence="2" key="1">
    <citation type="submission" date="2017-01" db="EMBL/GenBank/DDBJ databases">
        <authorList>
            <person name="Varghese N."/>
            <person name="Submissions S."/>
        </authorList>
    </citation>
    <scope>NUCLEOTIDE SEQUENCE [LARGE SCALE GENOMIC DNA]</scope>
    <source>
        <strain evidence="2">DSM 23127</strain>
    </source>
</reference>
<dbReference type="InterPro" id="IPR025573">
    <property type="entry name" value="YwpF"/>
</dbReference>
<proteinExistence type="predicted"/>
<organism evidence="1 2">
    <name type="scientific">Salimicrobium flavidum</name>
    <dbReference type="NCBI Taxonomy" id="570947"/>
    <lineage>
        <taxon>Bacteria</taxon>
        <taxon>Bacillati</taxon>
        <taxon>Bacillota</taxon>
        <taxon>Bacilli</taxon>
        <taxon>Bacillales</taxon>
        <taxon>Bacillaceae</taxon>
        <taxon>Salimicrobium</taxon>
    </lineage>
</organism>
<name>A0A1N7IMJ0_9BACI</name>